<evidence type="ECO:0000313" key="9">
    <source>
        <dbReference type="Proteomes" id="UP000429523"/>
    </source>
</evidence>
<dbReference type="Proteomes" id="UP000433483">
    <property type="component" value="Unassembled WGS sequence"/>
</dbReference>
<dbReference type="EMBL" id="QXGD01000556">
    <property type="protein sequence ID" value="KAE9234207.1"/>
    <property type="molecule type" value="Genomic_DNA"/>
</dbReference>
<dbReference type="Proteomes" id="UP000441208">
    <property type="component" value="Unassembled WGS sequence"/>
</dbReference>
<dbReference type="EMBL" id="QXFY01001614">
    <property type="protein sequence ID" value="KAE9313412.1"/>
    <property type="molecule type" value="Genomic_DNA"/>
</dbReference>
<evidence type="ECO:0000313" key="4">
    <source>
        <dbReference type="EMBL" id="KAE9147575.1"/>
    </source>
</evidence>
<evidence type="ECO:0000313" key="15">
    <source>
        <dbReference type="Proteomes" id="UP000486351"/>
    </source>
</evidence>
<dbReference type="EMBL" id="QXGE01000464">
    <property type="protein sequence ID" value="KAE9311737.1"/>
    <property type="molecule type" value="Genomic_DNA"/>
</dbReference>
<gene>
    <name evidence="7" type="ORF">PF001_g9591</name>
    <name evidence="6" type="ORF">PF002_g11873</name>
    <name evidence="5" type="ORF">PF005_g14157</name>
    <name evidence="4" type="ORF">PF006_g7763</name>
    <name evidence="3" type="ORF">PF007_g18618</name>
    <name evidence="8" type="ORF">PF008_g19736</name>
    <name evidence="2" type="ORF">PF009_g11269</name>
</gene>
<evidence type="ECO:0000313" key="14">
    <source>
        <dbReference type="Proteomes" id="UP000441208"/>
    </source>
</evidence>
<dbReference type="Proteomes" id="UP000486351">
    <property type="component" value="Unassembled WGS sequence"/>
</dbReference>
<dbReference type="Proteomes" id="UP000437068">
    <property type="component" value="Unassembled WGS sequence"/>
</dbReference>
<dbReference type="OrthoDB" id="10280584at2759"/>
<feature type="coiled-coil region" evidence="1">
    <location>
        <begin position="1"/>
        <end position="28"/>
    </location>
</feature>
<evidence type="ECO:0000313" key="13">
    <source>
        <dbReference type="Proteomes" id="UP000440732"/>
    </source>
</evidence>
<evidence type="ECO:0000313" key="6">
    <source>
        <dbReference type="EMBL" id="KAE9234207.1"/>
    </source>
</evidence>
<dbReference type="EMBL" id="QXFZ01001347">
    <property type="protein sequence ID" value="KAE9092175.1"/>
    <property type="molecule type" value="Genomic_DNA"/>
</dbReference>
<evidence type="ECO:0000313" key="12">
    <source>
        <dbReference type="Proteomes" id="UP000440367"/>
    </source>
</evidence>
<keyword evidence="10" id="KW-1185">Reference proteome</keyword>
<dbReference type="AlphaFoldDB" id="A0A6A3UAC4"/>
<dbReference type="EMBL" id="QXGB01000820">
    <property type="protein sequence ID" value="KAE9203536.1"/>
    <property type="molecule type" value="Genomic_DNA"/>
</dbReference>
<evidence type="ECO:0000313" key="2">
    <source>
        <dbReference type="EMBL" id="KAE8938869.1"/>
    </source>
</evidence>
<evidence type="ECO:0000313" key="3">
    <source>
        <dbReference type="EMBL" id="KAE9092175.1"/>
    </source>
</evidence>
<dbReference type="EMBL" id="QXGF01000528">
    <property type="protein sequence ID" value="KAE8938869.1"/>
    <property type="molecule type" value="Genomic_DNA"/>
</dbReference>
<accession>A0A6A3UAC4</accession>
<keyword evidence="1" id="KW-0175">Coiled coil</keyword>
<evidence type="ECO:0000313" key="11">
    <source>
        <dbReference type="Proteomes" id="UP000437068"/>
    </source>
</evidence>
<dbReference type="Proteomes" id="UP000440732">
    <property type="component" value="Unassembled WGS sequence"/>
</dbReference>
<organism evidence="4 13">
    <name type="scientific">Phytophthora fragariae</name>
    <dbReference type="NCBI Taxonomy" id="53985"/>
    <lineage>
        <taxon>Eukaryota</taxon>
        <taxon>Sar</taxon>
        <taxon>Stramenopiles</taxon>
        <taxon>Oomycota</taxon>
        <taxon>Peronosporomycetes</taxon>
        <taxon>Peronosporales</taxon>
        <taxon>Peronosporaceae</taxon>
        <taxon>Phytophthora</taxon>
    </lineage>
</organism>
<dbReference type="Proteomes" id="UP000429523">
    <property type="component" value="Unassembled WGS sequence"/>
</dbReference>
<evidence type="ECO:0000313" key="5">
    <source>
        <dbReference type="EMBL" id="KAE9203536.1"/>
    </source>
</evidence>
<dbReference type="Proteomes" id="UP000440367">
    <property type="component" value="Unassembled WGS sequence"/>
</dbReference>
<proteinExistence type="predicted"/>
<name>A0A6A3UAC4_9STRA</name>
<evidence type="ECO:0000313" key="7">
    <source>
        <dbReference type="EMBL" id="KAE9311737.1"/>
    </source>
</evidence>
<evidence type="ECO:0000313" key="10">
    <source>
        <dbReference type="Proteomes" id="UP000433483"/>
    </source>
</evidence>
<protein>
    <submittedName>
        <fullName evidence="4">Uncharacterized protein</fullName>
    </submittedName>
</protein>
<dbReference type="EMBL" id="QXGA01000340">
    <property type="protein sequence ID" value="KAE9147575.1"/>
    <property type="molecule type" value="Genomic_DNA"/>
</dbReference>
<evidence type="ECO:0000313" key="8">
    <source>
        <dbReference type="EMBL" id="KAE9313412.1"/>
    </source>
</evidence>
<evidence type="ECO:0000256" key="1">
    <source>
        <dbReference type="SAM" id="Coils"/>
    </source>
</evidence>
<sequence length="69" mass="8342">MVALRARVQDAEVRLEKLQEVRQHLDRLRDRVWALPERVGDDVDRFRHRCSQGEENDELVHQCLERHLD</sequence>
<reference evidence="9 10" key="1">
    <citation type="submission" date="2018-08" db="EMBL/GenBank/DDBJ databases">
        <title>Genomic investigation of the strawberry pathogen Phytophthora fragariae indicates pathogenicity is determined by transcriptional variation in three key races.</title>
        <authorList>
            <person name="Adams T.M."/>
            <person name="Armitage A.D."/>
            <person name="Sobczyk M.K."/>
            <person name="Bates H.J."/>
            <person name="Dunwell J.M."/>
            <person name="Nellist C.F."/>
            <person name="Harrison R.J."/>
        </authorList>
    </citation>
    <scope>NUCLEOTIDE SEQUENCE [LARGE SCALE GENOMIC DNA]</scope>
    <source>
        <strain evidence="7 11">A4</strain>
        <strain evidence="6 12">BC-1</strain>
        <strain evidence="5 10">NOV-27</strain>
        <strain evidence="4 13">NOV-5</strain>
        <strain evidence="3 14">NOV-71</strain>
        <strain evidence="8 15">NOV-77</strain>
        <strain evidence="2 9">NOV-9</strain>
    </source>
</reference>
<comment type="caution">
    <text evidence="4">The sequence shown here is derived from an EMBL/GenBank/DDBJ whole genome shotgun (WGS) entry which is preliminary data.</text>
</comment>